<protein>
    <recommendedName>
        <fullName evidence="6">DNA mismatch repair protein</fullName>
    </recommendedName>
</protein>
<evidence type="ECO:0000259" key="9">
    <source>
        <dbReference type="SMART" id="SM00534"/>
    </source>
</evidence>
<keyword evidence="5 6" id="KW-0238">DNA-binding</keyword>
<feature type="domain" description="DNA mismatch repair protein MutS core" evidence="8">
    <location>
        <begin position="680"/>
        <end position="1021"/>
    </location>
</feature>
<dbReference type="InterPro" id="IPR027417">
    <property type="entry name" value="P-loop_NTPase"/>
</dbReference>
<keyword evidence="4 6" id="KW-0067">ATP-binding</keyword>
<evidence type="ECO:0000259" key="8">
    <source>
        <dbReference type="SMART" id="SM00533"/>
    </source>
</evidence>
<evidence type="ECO:0000256" key="5">
    <source>
        <dbReference type="ARBA" id="ARBA00023125"/>
    </source>
</evidence>
<dbReference type="Gene3D" id="3.30.420.110">
    <property type="entry name" value="MutS, connector domain"/>
    <property type="match status" value="1"/>
</dbReference>
<dbReference type="PANTHER" id="PTHR11361">
    <property type="entry name" value="DNA MISMATCH REPAIR PROTEIN MUTS FAMILY MEMBER"/>
    <property type="match status" value="1"/>
</dbReference>
<proteinExistence type="inferred from homology"/>
<dbReference type="Pfam" id="PF00488">
    <property type="entry name" value="MutS_V"/>
    <property type="match status" value="1"/>
</dbReference>
<dbReference type="Pfam" id="PF05192">
    <property type="entry name" value="MutS_III"/>
    <property type="match status" value="1"/>
</dbReference>
<dbReference type="SUPFAM" id="SSF48334">
    <property type="entry name" value="DNA repair protein MutS, domain III"/>
    <property type="match status" value="1"/>
</dbReference>
<dbReference type="NCBIfam" id="NF003810">
    <property type="entry name" value="PRK05399.1"/>
    <property type="match status" value="1"/>
</dbReference>
<dbReference type="SUPFAM" id="SSF53150">
    <property type="entry name" value="DNA repair protein MutS, domain II"/>
    <property type="match status" value="1"/>
</dbReference>
<dbReference type="FunFam" id="3.40.1170.10:FF:000002">
    <property type="entry name" value="DNA mismatch repair protein"/>
    <property type="match status" value="1"/>
</dbReference>
<feature type="compositionally biased region" description="Low complexity" evidence="7">
    <location>
        <begin position="31"/>
        <end position="69"/>
    </location>
</feature>
<dbReference type="GO" id="GO:0030983">
    <property type="term" value="F:mismatched DNA binding"/>
    <property type="evidence" value="ECO:0007669"/>
    <property type="project" value="UniProtKB-UniRule"/>
</dbReference>
<keyword evidence="6" id="KW-0234">DNA repair</keyword>
<keyword evidence="2 6" id="KW-0547">Nucleotide-binding</keyword>
<dbReference type="Gene3D" id="3.40.1170.10">
    <property type="entry name" value="DNA repair protein MutS, domain I"/>
    <property type="match status" value="1"/>
</dbReference>
<dbReference type="GO" id="GO:0005524">
    <property type="term" value="F:ATP binding"/>
    <property type="evidence" value="ECO:0007669"/>
    <property type="project" value="UniProtKB-UniRule"/>
</dbReference>
<feature type="compositionally biased region" description="Polar residues" evidence="7">
    <location>
        <begin position="1"/>
        <end position="23"/>
    </location>
</feature>
<sequence>MAPSKRTSNGKSPLVNQQRQITTFFAKKSPSESSSPTGPTPSPSFSKQNPKLNSNANPNSSPSSITPSPLQTKSKKPIMVIGSDLSSSPSAPVSSKRSCAEELVNKRIRVYWPMDNTWYEGCVISFDRVSGKHLVRYDDDEQELLKLSDEKIEWINEPLKKFRRLRRVSVVDDEEEIKTLEDTGSGGDDSEDEDWGKSVEKEVVEDEDSLEDMALEEEDGESGKSGFSKEVASRKRKLSAGGKSKLSANKKSSSGDLKNSNKGELKGSTKHIADSGKVSIPDSGLVGDIAERFGAREAEKFRFLGVDRKDANQRRPSDVNYDPRTLYLPQDFLKSLTGGQRQWWEFKSKHMDKVLFFKMGKFYELYEMDAHIGAKELDLQYMKGEQPHCGFPEKNFSVNVEKLAQKGYRILVVEQTETPEQLELRRREKGCKDKVVKREICAVVTRGTLMEGEMLSRNPDGSFMMAVTESCQSSANQQAAHIFGVCVVDVTTSKIVLGQFIDDSDCSSLCCLLSELRPVEIVKPAKLLSPETEKVLLRHTRNPLVNELLPLSEFWDAEKTVSEVKAIYRLIGDKSSFSASDKAIAHASESLVENVGVNCIPAVLSELVNAGEDGSYALSALGGALFYLKQAFLDENLLRFAKFELLPCSGFGEITQKPYMVLDAAAMENLEVFENGINGDSSGTLYAQLNHCVTAFGKRLLRTWVARPLYHIESIKERQDAVAGLKGVNAPFVLEFRKELSRLPDMERLLARIFASSEANGRNATKVVLYEDAAKKQLQEFISVLRGCELMIHACSSLDAILENTDSRLLHHLLTPGKGIPDVHSILRHFKEGFDWEEANSSGRVIPLEGVDVEYDSSCHTIRDIETNLKKHLKEQHKLLGDASINYVTVGKDTYLLEVPESLCHNISQEYELRSSKKGFFRYWTPVIKNLVGKLSQAESERESKLKTILQRLIGKFCEHHNKWRQLISTISELDVLISLSIASEYYEGPMCRPIISPVSSPDEVPCLFAKNLGHPVLRSDTLGKGTFVTNDVSLGGSGQANFILLTGPNMGGKSTLLRQVCLAVILAQIGADVPAERFELSPVDRIFVRMGAKDQIMAGHSTFLTELLETASMLSAATRNSLVTLDELGRGTSTSDGQAIAGSVLEHFVCKVQCRGMFSTHYHRLAIDYQKDPKVSLCHMACQVGKGVGGLEEVTFLYRLTPGACPKSYGVNVARLAGLPDAVLHKATAKSQEFEGMYGKRSEDNSSVLSWEDEASVIIQNLIKFSANQGCHYSTKNMVLGSLNKLQLRIIPKHKLVPYLPQTVFLSLQYNSSLERLTFGSGEEWGRGQTEAGNELEAMTWLLGIAFVFWVGGAQKQQGGCSGLQVEEITSLTYLHCILAGKLWRTLPMFMTPEKFRSPSLNFVGRWRN</sequence>
<evidence type="ECO:0000313" key="10">
    <source>
        <dbReference type="EMBL" id="CAI9774281.1"/>
    </source>
</evidence>
<feature type="compositionally biased region" description="Low complexity" evidence="7">
    <location>
        <begin position="239"/>
        <end position="255"/>
    </location>
</feature>
<evidence type="ECO:0000313" key="11">
    <source>
        <dbReference type="Proteomes" id="UP000834106"/>
    </source>
</evidence>
<dbReference type="GO" id="GO:0140664">
    <property type="term" value="F:ATP-dependent DNA damage sensor activity"/>
    <property type="evidence" value="ECO:0007669"/>
    <property type="project" value="InterPro"/>
</dbReference>
<gene>
    <name evidence="10" type="ORF">FPE_LOCUS21711</name>
</gene>
<dbReference type="Gene3D" id="1.10.1420.10">
    <property type="match status" value="2"/>
</dbReference>
<dbReference type="Gene3D" id="2.30.30.140">
    <property type="match status" value="1"/>
</dbReference>
<keyword evidence="3 6" id="KW-0227">DNA damage</keyword>
<keyword evidence="11" id="KW-1185">Reference proteome</keyword>
<dbReference type="FunFam" id="1.10.1420.10:FF:000005">
    <property type="entry name" value="DNA mismatch repair protein"/>
    <property type="match status" value="1"/>
</dbReference>
<feature type="domain" description="DNA mismatch repair proteins mutS family" evidence="9">
    <location>
        <begin position="1041"/>
        <end position="1233"/>
    </location>
</feature>
<dbReference type="InterPro" id="IPR016151">
    <property type="entry name" value="DNA_mismatch_repair_MutS_N"/>
</dbReference>
<dbReference type="EMBL" id="OU503048">
    <property type="protein sequence ID" value="CAI9774281.1"/>
    <property type="molecule type" value="Genomic_DNA"/>
</dbReference>
<dbReference type="InterPro" id="IPR007696">
    <property type="entry name" value="DNA_mismatch_repair_MutS_core"/>
</dbReference>
<name>A0AAD2E4A4_9LAMI</name>
<evidence type="ECO:0000256" key="3">
    <source>
        <dbReference type="ARBA" id="ARBA00022763"/>
    </source>
</evidence>
<dbReference type="GO" id="GO:0005634">
    <property type="term" value="C:nucleus"/>
    <property type="evidence" value="ECO:0007669"/>
    <property type="project" value="TreeGrafter"/>
</dbReference>
<comment type="similarity">
    <text evidence="1 6">Belongs to the DNA mismatch repair MutS family.</text>
</comment>
<feature type="compositionally biased region" description="Acidic residues" evidence="7">
    <location>
        <begin position="203"/>
        <end position="220"/>
    </location>
</feature>
<dbReference type="InterPro" id="IPR036187">
    <property type="entry name" value="DNA_mismatch_repair_MutS_sf"/>
</dbReference>
<dbReference type="GO" id="GO:0006298">
    <property type="term" value="P:mismatch repair"/>
    <property type="evidence" value="ECO:0007669"/>
    <property type="project" value="InterPro"/>
</dbReference>
<comment type="function">
    <text evidence="6">Component of the post-replicative DNA mismatch repair system (MMR).</text>
</comment>
<dbReference type="Pfam" id="PF05188">
    <property type="entry name" value="MutS_II"/>
    <property type="match status" value="1"/>
</dbReference>
<feature type="region of interest" description="Disordered" evidence="7">
    <location>
        <begin position="177"/>
        <end position="277"/>
    </location>
</feature>
<dbReference type="Pfam" id="PF05190">
    <property type="entry name" value="MutS_IV"/>
    <property type="match status" value="1"/>
</dbReference>
<dbReference type="SMART" id="SM00533">
    <property type="entry name" value="MUTSd"/>
    <property type="match status" value="1"/>
</dbReference>
<evidence type="ECO:0000256" key="2">
    <source>
        <dbReference type="ARBA" id="ARBA00022741"/>
    </source>
</evidence>
<dbReference type="SUPFAM" id="SSF52540">
    <property type="entry name" value="P-loop containing nucleoside triphosphate hydrolases"/>
    <property type="match status" value="1"/>
</dbReference>
<dbReference type="InterPro" id="IPR036678">
    <property type="entry name" value="MutS_con_dom_sf"/>
</dbReference>
<organism evidence="10 11">
    <name type="scientific">Fraxinus pennsylvanica</name>
    <dbReference type="NCBI Taxonomy" id="56036"/>
    <lineage>
        <taxon>Eukaryota</taxon>
        <taxon>Viridiplantae</taxon>
        <taxon>Streptophyta</taxon>
        <taxon>Embryophyta</taxon>
        <taxon>Tracheophyta</taxon>
        <taxon>Spermatophyta</taxon>
        <taxon>Magnoliopsida</taxon>
        <taxon>eudicotyledons</taxon>
        <taxon>Gunneridae</taxon>
        <taxon>Pentapetalae</taxon>
        <taxon>asterids</taxon>
        <taxon>lamiids</taxon>
        <taxon>Lamiales</taxon>
        <taxon>Oleaceae</taxon>
        <taxon>Oleeae</taxon>
        <taxon>Fraxinus</taxon>
    </lineage>
</organism>
<dbReference type="InterPro" id="IPR007861">
    <property type="entry name" value="DNA_mismatch_repair_MutS_clamp"/>
</dbReference>
<dbReference type="PANTHER" id="PTHR11361:SF150">
    <property type="entry name" value="DNA MISMATCH REPAIR PROTEIN MSH6"/>
    <property type="match status" value="1"/>
</dbReference>
<feature type="region of interest" description="Disordered" evidence="7">
    <location>
        <begin position="1"/>
        <end position="76"/>
    </location>
</feature>
<evidence type="ECO:0000256" key="7">
    <source>
        <dbReference type="SAM" id="MobiDB-lite"/>
    </source>
</evidence>
<evidence type="ECO:0000256" key="6">
    <source>
        <dbReference type="PIRNR" id="PIRNR037677"/>
    </source>
</evidence>
<dbReference type="SMART" id="SM00534">
    <property type="entry name" value="MUTSac"/>
    <property type="match status" value="1"/>
</dbReference>
<accession>A0AAD2E4A4</accession>
<dbReference type="PIRSF" id="PIRSF037677">
    <property type="entry name" value="DNA_mis_repair_Msh6"/>
    <property type="match status" value="1"/>
</dbReference>
<evidence type="ECO:0000256" key="4">
    <source>
        <dbReference type="ARBA" id="ARBA00022840"/>
    </source>
</evidence>
<dbReference type="InterPro" id="IPR000432">
    <property type="entry name" value="DNA_mismatch_repair_MutS_C"/>
</dbReference>
<dbReference type="Pfam" id="PF01624">
    <property type="entry name" value="MutS_I"/>
    <property type="match status" value="1"/>
</dbReference>
<dbReference type="FunFam" id="3.40.50.300:FF:001885">
    <property type="entry name" value="DNA mismatch repair protein"/>
    <property type="match status" value="1"/>
</dbReference>
<dbReference type="InterPro" id="IPR045076">
    <property type="entry name" value="MutS"/>
</dbReference>
<dbReference type="InterPro" id="IPR007695">
    <property type="entry name" value="DNA_mismatch_repair_MutS-lik_N"/>
</dbReference>
<dbReference type="Gene3D" id="3.40.50.300">
    <property type="entry name" value="P-loop containing nucleotide triphosphate hydrolases"/>
    <property type="match status" value="1"/>
</dbReference>
<feature type="compositionally biased region" description="Basic and acidic residues" evidence="7">
    <location>
        <begin position="259"/>
        <end position="274"/>
    </location>
</feature>
<dbReference type="CDD" id="cd20404">
    <property type="entry name" value="Tudor_Agenet_AtEML-like"/>
    <property type="match status" value="1"/>
</dbReference>
<dbReference type="SUPFAM" id="SSF55271">
    <property type="entry name" value="DNA repair protein MutS, domain I"/>
    <property type="match status" value="1"/>
</dbReference>
<dbReference type="InterPro" id="IPR017261">
    <property type="entry name" value="DNA_mismatch_repair_MutS/MSH"/>
</dbReference>
<reference evidence="10" key="1">
    <citation type="submission" date="2023-05" db="EMBL/GenBank/DDBJ databases">
        <authorList>
            <person name="Huff M."/>
        </authorList>
    </citation>
    <scope>NUCLEOTIDE SEQUENCE</scope>
</reference>
<evidence type="ECO:0000256" key="1">
    <source>
        <dbReference type="ARBA" id="ARBA00006271"/>
    </source>
</evidence>
<dbReference type="SUPFAM" id="SSF63748">
    <property type="entry name" value="Tudor/PWWP/MBT"/>
    <property type="match status" value="1"/>
</dbReference>
<dbReference type="InterPro" id="IPR007860">
    <property type="entry name" value="DNA_mmatch_repair_MutS_con_dom"/>
</dbReference>
<dbReference type="Proteomes" id="UP000834106">
    <property type="component" value="Chromosome 13"/>
</dbReference>